<gene>
    <name evidence="1" type="ORF">PLUA15_500101</name>
</gene>
<proteinExistence type="predicted"/>
<reference evidence="1 2" key="1">
    <citation type="submission" date="2017-08" db="EMBL/GenBank/DDBJ databases">
        <authorList>
            <person name="Chaillou S."/>
        </authorList>
    </citation>
    <scope>NUCLEOTIDE SEQUENCE [LARGE SCALE GENOMIC DNA]</scope>
    <source>
        <strain evidence="1 2">MFPA15A1205</strain>
    </source>
</reference>
<evidence type="ECO:0000313" key="1">
    <source>
        <dbReference type="EMBL" id="SOB54433.1"/>
    </source>
</evidence>
<accession>A0AAX2HCL0</accession>
<dbReference type="EMBL" id="OBKZ01000046">
    <property type="protein sequence ID" value="SOB54433.1"/>
    <property type="molecule type" value="Genomic_DNA"/>
</dbReference>
<sequence>MACAISAVSARLATFQDFTGLTLKRGAEVGTEFTFLVRKTSKNHRYL</sequence>
<protein>
    <submittedName>
        <fullName evidence="1">Uncharacterized protein</fullName>
    </submittedName>
</protein>
<dbReference type="AlphaFoldDB" id="A0AAX2HCL0"/>
<dbReference type="Proteomes" id="UP000219564">
    <property type="component" value="Unassembled WGS sequence"/>
</dbReference>
<name>A0AAX2HCL0_9PSED</name>
<comment type="caution">
    <text evidence="1">The sequence shown here is derived from an EMBL/GenBank/DDBJ whole genome shotgun (WGS) entry which is preliminary data.</text>
</comment>
<organism evidence="1 2">
    <name type="scientific">Pseudomonas lundensis</name>
    <dbReference type="NCBI Taxonomy" id="86185"/>
    <lineage>
        <taxon>Bacteria</taxon>
        <taxon>Pseudomonadati</taxon>
        <taxon>Pseudomonadota</taxon>
        <taxon>Gammaproteobacteria</taxon>
        <taxon>Pseudomonadales</taxon>
        <taxon>Pseudomonadaceae</taxon>
        <taxon>Pseudomonas</taxon>
    </lineage>
</organism>
<evidence type="ECO:0000313" key="2">
    <source>
        <dbReference type="Proteomes" id="UP000219564"/>
    </source>
</evidence>